<keyword evidence="4" id="KW-0963">Cytoplasm</keyword>
<keyword evidence="5" id="KW-0819">tRNA processing</keyword>
<reference evidence="11 12" key="1">
    <citation type="submission" date="2020-08" db="EMBL/GenBank/DDBJ databases">
        <title>Genomic Encyclopedia of Type Strains, Phase IV (KMG-IV): sequencing the most valuable type-strain genomes for metagenomic binning, comparative biology and taxonomic classification.</title>
        <authorList>
            <person name="Goeker M."/>
        </authorList>
    </citation>
    <scope>NUCLEOTIDE SEQUENCE [LARGE SCALE GENOMIC DNA]</scope>
    <source>
        <strain evidence="11 12">DSM 27471</strain>
    </source>
</reference>
<evidence type="ECO:0000256" key="2">
    <source>
        <dbReference type="ARBA" id="ARBA00007599"/>
    </source>
</evidence>
<keyword evidence="9" id="KW-0460">Magnesium</keyword>
<keyword evidence="7" id="KW-0547">Nucleotide-binding</keyword>
<comment type="subcellular location">
    <subcellularLocation>
        <location evidence="1">Cytoplasm</location>
    </subcellularLocation>
</comment>
<dbReference type="SUPFAM" id="SSF52540">
    <property type="entry name" value="P-loop containing nucleoside triphosphate hydrolases"/>
    <property type="match status" value="1"/>
</dbReference>
<dbReference type="InterPro" id="IPR003442">
    <property type="entry name" value="T6A_TsaE"/>
</dbReference>
<dbReference type="AlphaFoldDB" id="A0A7W5H3C0"/>
<dbReference type="RefSeq" id="WP_183414407.1">
    <property type="nucleotide sequence ID" value="NZ_JACHYB010000002.1"/>
</dbReference>
<dbReference type="CDD" id="cd00882">
    <property type="entry name" value="Ras_like_GTPase"/>
    <property type="match status" value="1"/>
</dbReference>
<evidence type="ECO:0000313" key="12">
    <source>
        <dbReference type="Proteomes" id="UP000544222"/>
    </source>
</evidence>
<dbReference type="Proteomes" id="UP000544222">
    <property type="component" value="Unassembled WGS sequence"/>
</dbReference>
<evidence type="ECO:0000256" key="7">
    <source>
        <dbReference type="ARBA" id="ARBA00022741"/>
    </source>
</evidence>
<protein>
    <recommendedName>
        <fullName evidence="3">tRNA threonylcarbamoyladenosine biosynthesis protein TsaE</fullName>
    </recommendedName>
    <alternativeName>
        <fullName evidence="10">t(6)A37 threonylcarbamoyladenosine biosynthesis protein TsaE</fullName>
    </alternativeName>
</protein>
<evidence type="ECO:0000256" key="10">
    <source>
        <dbReference type="ARBA" id="ARBA00032441"/>
    </source>
</evidence>
<evidence type="ECO:0000256" key="5">
    <source>
        <dbReference type="ARBA" id="ARBA00022694"/>
    </source>
</evidence>
<dbReference type="GO" id="GO:0005737">
    <property type="term" value="C:cytoplasm"/>
    <property type="evidence" value="ECO:0007669"/>
    <property type="project" value="UniProtKB-SubCell"/>
</dbReference>
<evidence type="ECO:0000313" key="11">
    <source>
        <dbReference type="EMBL" id="MBB3188675.1"/>
    </source>
</evidence>
<evidence type="ECO:0000256" key="8">
    <source>
        <dbReference type="ARBA" id="ARBA00022840"/>
    </source>
</evidence>
<gene>
    <name evidence="11" type="ORF">FHX64_002873</name>
</gene>
<dbReference type="Gene3D" id="3.40.50.300">
    <property type="entry name" value="P-loop containing nucleotide triphosphate hydrolases"/>
    <property type="match status" value="1"/>
</dbReference>
<comment type="caution">
    <text evidence="11">The sequence shown here is derived from an EMBL/GenBank/DDBJ whole genome shotgun (WGS) entry which is preliminary data.</text>
</comment>
<accession>A0A7W5H3C0</accession>
<evidence type="ECO:0000256" key="9">
    <source>
        <dbReference type="ARBA" id="ARBA00022842"/>
    </source>
</evidence>
<evidence type="ECO:0000256" key="3">
    <source>
        <dbReference type="ARBA" id="ARBA00019010"/>
    </source>
</evidence>
<organism evidence="11 12">
    <name type="scientific">Microbacter margulisiae</name>
    <dbReference type="NCBI Taxonomy" id="1350067"/>
    <lineage>
        <taxon>Bacteria</taxon>
        <taxon>Pseudomonadati</taxon>
        <taxon>Bacteroidota</taxon>
        <taxon>Bacteroidia</taxon>
        <taxon>Bacteroidales</taxon>
        <taxon>Porphyromonadaceae</taxon>
        <taxon>Microbacter</taxon>
    </lineage>
</organism>
<proteinExistence type="inferred from homology"/>
<sequence length="138" mass="15929">MKIQISSLEKLSEAAKQLIPFLQKHKIIAFYGPMGVGKTTFINALCNELGVSDNISSPTFAIINQYDTKTGNPIYHFDFYRINKLEEAFDFGYEDYFYSGNYCFIEWPEKIETILPEETLKLIISEEQDGSRLISFDE</sequence>
<keyword evidence="6" id="KW-0479">Metal-binding</keyword>
<dbReference type="PANTHER" id="PTHR33540">
    <property type="entry name" value="TRNA THREONYLCARBAMOYLADENOSINE BIOSYNTHESIS PROTEIN TSAE"/>
    <property type="match status" value="1"/>
</dbReference>
<dbReference type="GO" id="GO:0005524">
    <property type="term" value="F:ATP binding"/>
    <property type="evidence" value="ECO:0007669"/>
    <property type="project" value="UniProtKB-KW"/>
</dbReference>
<evidence type="ECO:0000256" key="1">
    <source>
        <dbReference type="ARBA" id="ARBA00004496"/>
    </source>
</evidence>
<keyword evidence="8" id="KW-0067">ATP-binding</keyword>
<dbReference type="EMBL" id="JACHYB010000002">
    <property type="protein sequence ID" value="MBB3188675.1"/>
    <property type="molecule type" value="Genomic_DNA"/>
</dbReference>
<evidence type="ECO:0000256" key="4">
    <source>
        <dbReference type="ARBA" id="ARBA00022490"/>
    </source>
</evidence>
<dbReference type="InterPro" id="IPR027417">
    <property type="entry name" value="P-loop_NTPase"/>
</dbReference>
<keyword evidence="12" id="KW-1185">Reference proteome</keyword>
<name>A0A7W5H3C0_9PORP</name>
<dbReference type="NCBIfam" id="TIGR00150">
    <property type="entry name" value="T6A_YjeE"/>
    <property type="match status" value="1"/>
</dbReference>
<evidence type="ECO:0000256" key="6">
    <source>
        <dbReference type="ARBA" id="ARBA00022723"/>
    </source>
</evidence>
<dbReference type="GO" id="GO:0046872">
    <property type="term" value="F:metal ion binding"/>
    <property type="evidence" value="ECO:0007669"/>
    <property type="project" value="UniProtKB-KW"/>
</dbReference>
<dbReference type="Pfam" id="PF02367">
    <property type="entry name" value="TsaE"/>
    <property type="match status" value="1"/>
</dbReference>
<dbReference type="GO" id="GO:0002949">
    <property type="term" value="P:tRNA threonylcarbamoyladenosine modification"/>
    <property type="evidence" value="ECO:0007669"/>
    <property type="project" value="InterPro"/>
</dbReference>
<dbReference type="PANTHER" id="PTHR33540:SF2">
    <property type="entry name" value="TRNA THREONYLCARBAMOYLADENOSINE BIOSYNTHESIS PROTEIN TSAE"/>
    <property type="match status" value="1"/>
</dbReference>
<comment type="similarity">
    <text evidence="2">Belongs to the TsaE family.</text>
</comment>